<dbReference type="InterPro" id="IPR029063">
    <property type="entry name" value="SAM-dependent_MTases_sf"/>
</dbReference>
<evidence type="ECO:0000313" key="1">
    <source>
        <dbReference type="EMBL" id="MDS0244894.1"/>
    </source>
</evidence>
<organism evidence="1 2">
    <name type="scientific">Microbacterium aurantiacum</name>
    <dbReference type="NCBI Taxonomy" id="162393"/>
    <lineage>
        <taxon>Bacteria</taxon>
        <taxon>Bacillati</taxon>
        <taxon>Actinomycetota</taxon>
        <taxon>Actinomycetes</taxon>
        <taxon>Micrococcales</taxon>
        <taxon>Microbacteriaceae</taxon>
        <taxon>Microbacterium</taxon>
    </lineage>
</organism>
<dbReference type="SUPFAM" id="SSF53335">
    <property type="entry name" value="S-adenosyl-L-methionine-dependent methyltransferases"/>
    <property type="match status" value="1"/>
</dbReference>
<evidence type="ECO:0000313" key="2">
    <source>
        <dbReference type="Proteomes" id="UP001183582"/>
    </source>
</evidence>
<proteinExistence type="predicted"/>
<dbReference type="Proteomes" id="UP001183582">
    <property type="component" value="Unassembled WGS sequence"/>
</dbReference>
<accession>A0AAJ2HI98</accession>
<dbReference type="RefSeq" id="WP_310890781.1">
    <property type="nucleotide sequence ID" value="NZ_BAAAGR010000001.1"/>
</dbReference>
<sequence length="285" mass="30101">MAARRDAAAGPAPMVSRPVPADWLSLRRQADHTAREAALPLVAEAVAALGAEDAPVRVIDVGAGTGSNQAWLADRLVPLEQHWILVDHDADLIDAVDPVAPTSVSSLTRRIATVAELPDIVAEDEGPVLFTCAALLDLLSPADAAVLVDAIARTGSAALLSLSVTGAVSIDPPHPADTAITDAFDAHQRRDDLLGPDAVDHVAGLLRERGQRVRVAETPWRLDAAEQAALVQRYLHDRADVAIEHDPALADLVTAWREERQAQIDRGALVVHVGHADILSLPATA</sequence>
<reference evidence="1 2" key="1">
    <citation type="submission" date="2021-06" db="EMBL/GenBank/DDBJ databases">
        <title>Genome-based taxonomic framework of Microbacterium strains isolated from marine environment, the description of four new species and reclassification of four preexisting species.</title>
        <authorList>
            <person name="Lee S.D."/>
            <person name="Kim S.-M."/>
            <person name="Byeon Y.-S."/>
            <person name="Yang H.L."/>
            <person name="Kim I.S."/>
        </authorList>
    </citation>
    <scope>NUCLEOTIDE SEQUENCE [LARGE SCALE GENOMIC DNA]</scope>
    <source>
        <strain evidence="1 2">KACC 20514</strain>
    </source>
</reference>
<dbReference type="GeneID" id="301457489"/>
<comment type="caution">
    <text evidence="1">The sequence shown here is derived from an EMBL/GenBank/DDBJ whole genome shotgun (WGS) entry which is preliminary data.</text>
</comment>
<dbReference type="Gene3D" id="3.40.50.150">
    <property type="entry name" value="Vaccinia Virus protein VP39"/>
    <property type="match status" value="1"/>
</dbReference>
<name>A0AAJ2HI98_9MICO</name>
<protein>
    <recommendedName>
        <fullName evidence="3">SAM-dependent methyltransferase</fullName>
    </recommendedName>
</protein>
<gene>
    <name evidence="1" type="ORF">KZC50_04630</name>
</gene>
<dbReference type="AlphaFoldDB" id="A0AAJ2HI98"/>
<dbReference type="EMBL" id="JAHWXH010000001">
    <property type="protein sequence ID" value="MDS0244894.1"/>
    <property type="molecule type" value="Genomic_DNA"/>
</dbReference>
<evidence type="ECO:0008006" key="3">
    <source>
        <dbReference type="Google" id="ProtNLM"/>
    </source>
</evidence>